<comment type="caution">
    <text evidence="2">The sequence shown here is derived from an EMBL/GenBank/DDBJ whole genome shotgun (WGS) entry which is preliminary data.</text>
</comment>
<dbReference type="EMBL" id="VKGC01000002">
    <property type="protein sequence ID" value="TSA86552.1"/>
    <property type="molecule type" value="Genomic_DNA"/>
</dbReference>
<evidence type="ECO:0000256" key="1">
    <source>
        <dbReference type="SAM" id="Phobius"/>
    </source>
</evidence>
<feature type="transmembrane region" description="Helical" evidence="1">
    <location>
        <begin position="156"/>
        <end position="175"/>
    </location>
</feature>
<feature type="transmembrane region" description="Helical" evidence="1">
    <location>
        <begin position="237"/>
        <end position="257"/>
    </location>
</feature>
<dbReference type="OrthoDB" id="5338382at2"/>
<dbReference type="AlphaFoldDB" id="A0A553V297"/>
<reference evidence="2 3" key="2">
    <citation type="submission" date="2019-07" db="EMBL/GenBank/DDBJ databases">
        <title>Helicobacter labacensis sp. nov., Helicobacter mehlei sp. nov. and Helicobacter vulpis sp. nov., isolated from gastric mucosa of red fox (Vulpis vulpis).</title>
        <authorList>
            <person name="Kusar D."/>
            <person name="Gruntar I."/>
            <person name="Pate M."/>
            <person name="Zajc U."/>
            <person name="Ocepek M."/>
        </authorList>
    </citation>
    <scope>NUCLEOTIDE SEQUENCE [LARGE SCALE GENOMIC DNA]</scope>
    <source>
        <strain evidence="2 3">L8b</strain>
    </source>
</reference>
<dbReference type="Proteomes" id="UP000319322">
    <property type="component" value="Unassembled WGS sequence"/>
</dbReference>
<feature type="transmembrane region" description="Helical" evidence="1">
    <location>
        <begin position="196"/>
        <end position="217"/>
    </location>
</feature>
<keyword evidence="1" id="KW-1133">Transmembrane helix</keyword>
<reference evidence="3" key="1">
    <citation type="submission" date="2019-07" db="EMBL/GenBank/DDBJ databases">
        <title>Helicobacter labacensis sp. nov., Helicobacter mehlei sp. nov. and Helicobacter vulpis sp. nov., isolated from gastric mucosa of red fox (Vulpis vulpis).</title>
        <authorList>
            <person name="Papic B."/>
        </authorList>
    </citation>
    <scope>NUCLEOTIDE SEQUENCE [LARGE SCALE GENOMIC DNA]</scope>
    <source>
        <strain evidence="3">L8b</strain>
    </source>
</reference>
<feature type="transmembrane region" description="Helical" evidence="1">
    <location>
        <begin position="269"/>
        <end position="292"/>
    </location>
</feature>
<dbReference type="RefSeq" id="WP_120947806.1">
    <property type="nucleotide sequence ID" value="NZ_QXQP01000004.1"/>
</dbReference>
<keyword evidence="1" id="KW-0812">Transmembrane</keyword>
<protein>
    <recommendedName>
        <fullName evidence="4">General glycosylation pathway protein</fullName>
    </recommendedName>
</protein>
<keyword evidence="1" id="KW-0472">Membrane</keyword>
<sequence length="302" mass="33985">MLSKDIAEYAKVKNELYAYVSYLLTQNIKNYLKEPTLKYVQIAMERIKQEVRIKEDIFILDMNGNLIDREGKIKSSFAENSLERGYFYEAVQEKRCILTNPYPTRNNRGLVVTAAYPIYNNQNELFFVVCMHIPLRVALSLNSSSKYYNVFAEGSVVMYFAISVTLGLVSLLLFVKSISSLTNALAHFDSFDVKEVFHPIVLLTLALATVDLVKAIFEEEVLGKNSGDSHHAIHRTMIRFLGSIIIALAIEALMLVFKFSISAPNKIIYAIYLASGVSALLVSLAIYVKFAYGAANNSNKKN</sequence>
<accession>A0A553V297</accession>
<name>A0A553V297_9HELI</name>
<proteinExistence type="predicted"/>
<evidence type="ECO:0008006" key="4">
    <source>
        <dbReference type="Google" id="ProtNLM"/>
    </source>
</evidence>
<dbReference type="Gene3D" id="3.30.450.20">
    <property type="entry name" value="PAS domain"/>
    <property type="match status" value="1"/>
</dbReference>
<reference evidence="2 3" key="3">
    <citation type="submission" date="2019-07" db="EMBL/GenBank/DDBJ databases">
        <authorList>
            <person name="Papic B."/>
        </authorList>
    </citation>
    <scope>NUCLEOTIDE SEQUENCE [LARGE SCALE GENOMIC DNA]</scope>
    <source>
        <strain evidence="2 3">L8b</strain>
    </source>
</reference>
<evidence type="ECO:0000313" key="2">
    <source>
        <dbReference type="EMBL" id="TSA86552.1"/>
    </source>
</evidence>
<dbReference type="CDD" id="cd18773">
    <property type="entry name" value="PDC1_HK_sensor"/>
    <property type="match status" value="1"/>
</dbReference>
<evidence type="ECO:0000313" key="3">
    <source>
        <dbReference type="Proteomes" id="UP000319322"/>
    </source>
</evidence>
<gene>
    <name evidence="2" type="ORF">FNE76_01060</name>
</gene>
<dbReference type="SUPFAM" id="SSF103190">
    <property type="entry name" value="Sensory domain-like"/>
    <property type="match status" value="1"/>
</dbReference>
<organism evidence="2 3">
    <name type="scientific">Helicobacter mehlei</name>
    <dbReference type="NCBI Taxonomy" id="2316080"/>
    <lineage>
        <taxon>Bacteria</taxon>
        <taxon>Pseudomonadati</taxon>
        <taxon>Campylobacterota</taxon>
        <taxon>Epsilonproteobacteria</taxon>
        <taxon>Campylobacterales</taxon>
        <taxon>Helicobacteraceae</taxon>
        <taxon>Helicobacter</taxon>
    </lineage>
</organism>
<keyword evidence="3" id="KW-1185">Reference proteome</keyword>
<dbReference type="InterPro" id="IPR029151">
    <property type="entry name" value="Sensor-like_sf"/>
</dbReference>